<organism evidence="1 2">
    <name type="scientific">Pontiella sulfatireligans</name>
    <dbReference type="NCBI Taxonomy" id="2750658"/>
    <lineage>
        <taxon>Bacteria</taxon>
        <taxon>Pseudomonadati</taxon>
        <taxon>Kiritimatiellota</taxon>
        <taxon>Kiritimatiellia</taxon>
        <taxon>Kiritimatiellales</taxon>
        <taxon>Pontiellaceae</taxon>
        <taxon>Pontiella</taxon>
    </lineage>
</organism>
<evidence type="ECO:0008006" key="3">
    <source>
        <dbReference type="Google" id="ProtNLM"/>
    </source>
</evidence>
<evidence type="ECO:0000313" key="1">
    <source>
        <dbReference type="EMBL" id="VGO20893.1"/>
    </source>
</evidence>
<name>A0A6C2ULV3_9BACT</name>
<keyword evidence="2" id="KW-1185">Reference proteome</keyword>
<evidence type="ECO:0000313" key="2">
    <source>
        <dbReference type="Proteomes" id="UP000346198"/>
    </source>
</evidence>
<proteinExistence type="predicted"/>
<dbReference type="AlphaFoldDB" id="A0A6C2ULV3"/>
<dbReference type="Proteomes" id="UP000346198">
    <property type="component" value="Unassembled WGS sequence"/>
</dbReference>
<dbReference type="SUPFAM" id="SSF48452">
    <property type="entry name" value="TPR-like"/>
    <property type="match status" value="1"/>
</dbReference>
<accession>A0A6C2ULV3</accession>
<protein>
    <recommendedName>
        <fullName evidence="3">Beta-barrel assembly-enhancing protease</fullName>
    </recommendedName>
</protein>
<dbReference type="EMBL" id="CAAHFH010000002">
    <property type="protein sequence ID" value="VGO20893.1"/>
    <property type="molecule type" value="Genomic_DNA"/>
</dbReference>
<gene>
    <name evidence="1" type="ORF">SCARR_02960</name>
</gene>
<dbReference type="Gene3D" id="1.25.40.10">
    <property type="entry name" value="Tetratricopeptide repeat domain"/>
    <property type="match status" value="1"/>
</dbReference>
<dbReference type="InterPro" id="IPR011990">
    <property type="entry name" value="TPR-like_helical_dom_sf"/>
</dbReference>
<sequence>MSIGSGGRCHQGTIMSNPFGVDLFGKKNPASRHSKCCGCRRLTVLSSYSTLRFLHFRQFPLLPLGRVHIIDECLQCGSRGATSERKFRKQRSRDLASMMESFSKHADNPDTALHGMQTLMGYNEERWFMDLQHSYGRRFYDHMQVQFLIAQGLCRFGHFNEAATYCRKAIVLGAGPKAEELLALCQSMSEKATVDAPVESESLVRPYAFLMACAAALATILVFQGLSAMHHHNAWLVNGSPFPYSVEIDGKIHRLLPRASTRIKLRLGEHEMMRLAGPKRNAPVLFEYTTPLVKQKLAHESLVLNPDGLALLLAETMHKNNTTNRFYVGETVYILTGINHPFSKFPAWASAKRSPQSRLFLHPATNHLDAVKAVDQYLGHTKARTHARRILQADPAPAEIDALLSWAVDDMPIDAAVAFLKQGRLDAAPKLGWHLFYQDYMTEQDCAYDLQKEYALLCKQHPDTSLYYYLLGRVAHNPDSAHKLFIKSEKGPGSNGLGYAAIARNLLCSGRFKEALPFSEKALDRDPGNVEFNELNMRIHLALRQYDPLIFQIRRVLADEPSNPQRIADLIKFLTLAGEHQAAAETAARFPDAQVSLSAYFNAARYYAVGNATDYADAMTESGIVVEKLQLPLMNSDIQKAHALLSQNEEHDYSAHLVMYCAAQRYAHPEIAEIELAKAIREISPKTYDRKKAVAMLSGATPSPSQQELAALRLMPQEKAILCTALGFMHPQQQTLYFRIAQNLNYTPEYPQLLLKKWMRQPSRSVGTP</sequence>
<reference evidence="1 2" key="1">
    <citation type="submission" date="2019-04" db="EMBL/GenBank/DDBJ databases">
        <authorList>
            <person name="Van Vliet M D."/>
        </authorList>
    </citation>
    <scope>NUCLEOTIDE SEQUENCE [LARGE SCALE GENOMIC DNA]</scope>
    <source>
        <strain evidence="1 2">F21</strain>
    </source>
</reference>